<keyword evidence="1" id="KW-1133">Transmembrane helix</keyword>
<evidence type="ECO:0000256" key="1">
    <source>
        <dbReference type="SAM" id="Phobius"/>
    </source>
</evidence>
<keyword evidence="3" id="KW-1185">Reference proteome</keyword>
<gene>
    <name evidence="2" type="ORF">GSTUAT00001276001</name>
</gene>
<evidence type="ECO:0000313" key="3">
    <source>
        <dbReference type="Proteomes" id="UP001412239"/>
    </source>
</evidence>
<accession>A0A292Q6P5</accession>
<sequence length="119" mass="13863">MAVYFFSFGIYGRMGGWDLDALFCVRSDIRDVLPAHLLVMIPRLSVFFFFFSLTKLTKRHCRQKDLPWIWGNRKVPESLKRQLRFSTPGFRHKFALSPSPSFSVSALQFSHHVGSYKDS</sequence>
<proteinExistence type="predicted"/>
<evidence type="ECO:0000313" key="2">
    <source>
        <dbReference type="EMBL" id="CUS14751.1"/>
    </source>
</evidence>
<reference evidence="2" key="1">
    <citation type="submission" date="2015-10" db="EMBL/GenBank/DDBJ databases">
        <authorList>
            <person name="Regsiter A."/>
            <person name="william w."/>
        </authorList>
    </citation>
    <scope>NUCLEOTIDE SEQUENCE</scope>
    <source>
        <strain evidence="2">Montdore</strain>
    </source>
</reference>
<keyword evidence="1" id="KW-0812">Transmembrane</keyword>
<dbReference type="EMBL" id="LN890956">
    <property type="protein sequence ID" value="CUS14751.1"/>
    <property type="molecule type" value="Genomic_DNA"/>
</dbReference>
<feature type="transmembrane region" description="Helical" evidence="1">
    <location>
        <begin position="35"/>
        <end position="54"/>
    </location>
</feature>
<keyword evidence="1" id="KW-0472">Membrane</keyword>
<dbReference type="Proteomes" id="UP001412239">
    <property type="component" value="Unassembled WGS sequence"/>
</dbReference>
<protein>
    <submittedName>
        <fullName evidence="2">Uncharacterized protein</fullName>
    </submittedName>
</protein>
<feature type="non-terminal residue" evidence="2">
    <location>
        <position position="119"/>
    </location>
</feature>
<dbReference type="AlphaFoldDB" id="A0A292Q6P5"/>
<organism evidence="2 3">
    <name type="scientific">Tuber aestivum</name>
    <name type="common">summer truffle</name>
    <dbReference type="NCBI Taxonomy" id="59557"/>
    <lineage>
        <taxon>Eukaryota</taxon>
        <taxon>Fungi</taxon>
        <taxon>Dikarya</taxon>
        <taxon>Ascomycota</taxon>
        <taxon>Pezizomycotina</taxon>
        <taxon>Pezizomycetes</taxon>
        <taxon>Pezizales</taxon>
        <taxon>Tuberaceae</taxon>
        <taxon>Tuber</taxon>
    </lineage>
</organism>
<name>A0A292Q6P5_9PEZI</name>